<feature type="compositionally biased region" description="Acidic residues" evidence="1">
    <location>
        <begin position="15"/>
        <end position="28"/>
    </location>
</feature>
<gene>
    <name evidence="2" type="ORF">GJ744_010442</name>
</gene>
<sequence>MARTQAHHSGVIDSDNVEDNGEECDKDNNIDCESEISDLPSLADIFLRSDSGFNCKGDRENSAFAATAAGIQLGASLDRLIVLDDDWPADDPYTPSSDDKNLPSKTRT</sequence>
<keyword evidence="3" id="KW-1185">Reference proteome</keyword>
<dbReference type="AlphaFoldDB" id="A0A8H7AI30"/>
<evidence type="ECO:0000313" key="3">
    <source>
        <dbReference type="Proteomes" id="UP000606974"/>
    </source>
</evidence>
<protein>
    <submittedName>
        <fullName evidence="2">Uncharacterized protein</fullName>
    </submittedName>
</protein>
<proteinExistence type="predicted"/>
<evidence type="ECO:0000313" key="2">
    <source>
        <dbReference type="EMBL" id="KAF7507511.1"/>
    </source>
</evidence>
<organism evidence="2 3">
    <name type="scientific">Endocarpon pusillum</name>
    <dbReference type="NCBI Taxonomy" id="364733"/>
    <lineage>
        <taxon>Eukaryota</taxon>
        <taxon>Fungi</taxon>
        <taxon>Dikarya</taxon>
        <taxon>Ascomycota</taxon>
        <taxon>Pezizomycotina</taxon>
        <taxon>Eurotiomycetes</taxon>
        <taxon>Chaetothyriomycetidae</taxon>
        <taxon>Verrucariales</taxon>
        <taxon>Verrucariaceae</taxon>
        <taxon>Endocarpon</taxon>
    </lineage>
</organism>
<evidence type="ECO:0000256" key="1">
    <source>
        <dbReference type="SAM" id="MobiDB-lite"/>
    </source>
</evidence>
<accession>A0A8H7AI30</accession>
<dbReference type="EMBL" id="JAACFV010000068">
    <property type="protein sequence ID" value="KAF7507511.1"/>
    <property type="molecule type" value="Genomic_DNA"/>
</dbReference>
<reference evidence="2" key="1">
    <citation type="submission" date="2020-02" db="EMBL/GenBank/DDBJ databases">
        <authorList>
            <person name="Palmer J.M."/>
        </authorList>
    </citation>
    <scope>NUCLEOTIDE SEQUENCE</scope>
    <source>
        <strain evidence="2">EPUS1.4</strain>
        <tissue evidence="2">Thallus</tissue>
    </source>
</reference>
<feature type="region of interest" description="Disordered" evidence="1">
    <location>
        <begin position="1"/>
        <end position="28"/>
    </location>
</feature>
<name>A0A8H7AI30_9EURO</name>
<dbReference type="Proteomes" id="UP000606974">
    <property type="component" value="Unassembled WGS sequence"/>
</dbReference>
<feature type="region of interest" description="Disordered" evidence="1">
    <location>
        <begin position="85"/>
        <end position="108"/>
    </location>
</feature>
<dbReference type="OrthoDB" id="4160389at2759"/>
<comment type="caution">
    <text evidence="2">The sequence shown here is derived from an EMBL/GenBank/DDBJ whole genome shotgun (WGS) entry which is preliminary data.</text>
</comment>